<sequence>MDYRSIKQNSIFMSDKLNSSSIDKVLTILESVSKHPTGISLADLAKNTKIAKNNRIQNFRNAET</sequence>
<dbReference type="GO" id="GO:0003677">
    <property type="term" value="F:DNA binding"/>
    <property type="evidence" value="ECO:0007669"/>
    <property type="project" value="InterPro"/>
</dbReference>
<organism evidence="2 3">
    <name type="scientific">Budvicia aquatica</name>
    <dbReference type="NCBI Taxonomy" id="82979"/>
    <lineage>
        <taxon>Bacteria</taxon>
        <taxon>Pseudomonadati</taxon>
        <taxon>Pseudomonadota</taxon>
        <taxon>Gammaproteobacteria</taxon>
        <taxon>Enterobacterales</taxon>
        <taxon>Budviciaceae</taxon>
        <taxon>Budvicia</taxon>
    </lineage>
</organism>
<accession>A0A484ZDS9</accession>
<dbReference type="GO" id="GO:0006355">
    <property type="term" value="P:regulation of DNA-templated transcription"/>
    <property type="evidence" value="ECO:0007669"/>
    <property type="project" value="InterPro"/>
</dbReference>
<dbReference type="AlphaFoldDB" id="A0A484ZDS9"/>
<feature type="domain" description="HTH iclR-type" evidence="1">
    <location>
        <begin position="21"/>
        <end position="52"/>
    </location>
</feature>
<dbReference type="Gene3D" id="1.10.10.10">
    <property type="entry name" value="Winged helix-like DNA-binding domain superfamily/Winged helix DNA-binding domain"/>
    <property type="match status" value="1"/>
</dbReference>
<dbReference type="Pfam" id="PF09339">
    <property type="entry name" value="HTH_IclR"/>
    <property type="match status" value="1"/>
</dbReference>
<protein>
    <recommendedName>
        <fullName evidence="1">HTH iclR-type domain-containing protein</fullName>
    </recommendedName>
</protein>
<name>A0A484ZDS9_9GAMM</name>
<evidence type="ECO:0000313" key="3">
    <source>
        <dbReference type="Proteomes" id="UP000373449"/>
    </source>
</evidence>
<proteinExistence type="predicted"/>
<evidence type="ECO:0000313" key="2">
    <source>
        <dbReference type="EMBL" id="VFS46647.1"/>
    </source>
</evidence>
<reference evidence="2 3" key="1">
    <citation type="submission" date="2019-03" db="EMBL/GenBank/DDBJ databases">
        <authorList>
            <consortium name="Pathogen Informatics"/>
        </authorList>
    </citation>
    <scope>NUCLEOTIDE SEQUENCE [LARGE SCALE GENOMIC DNA]</scope>
    <source>
        <strain evidence="2 3">NCTC12282</strain>
    </source>
</reference>
<dbReference type="InterPro" id="IPR005471">
    <property type="entry name" value="Tscrpt_reg_IclR_N"/>
</dbReference>
<dbReference type="Proteomes" id="UP000373449">
    <property type="component" value="Unassembled WGS sequence"/>
</dbReference>
<dbReference type="EMBL" id="CAADJA010000002">
    <property type="protein sequence ID" value="VFS46647.1"/>
    <property type="molecule type" value="Genomic_DNA"/>
</dbReference>
<gene>
    <name evidence="2" type="ORF">NCTC12282_01565</name>
</gene>
<evidence type="ECO:0000259" key="1">
    <source>
        <dbReference type="Pfam" id="PF09339"/>
    </source>
</evidence>
<dbReference type="InterPro" id="IPR036388">
    <property type="entry name" value="WH-like_DNA-bd_sf"/>
</dbReference>